<proteinExistence type="predicted"/>
<dbReference type="InterPro" id="IPR004875">
    <property type="entry name" value="DDE_SF_endonuclease_dom"/>
</dbReference>
<evidence type="ECO:0000313" key="2">
    <source>
        <dbReference type="EMBL" id="CAG8562111.1"/>
    </source>
</evidence>
<dbReference type="Pfam" id="PF03184">
    <property type="entry name" value="DDE_1"/>
    <property type="match status" value="1"/>
</dbReference>
<evidence type="ECO:0000259" key="1">
    <source>
        <dbReference type="Pfam" id="PF03184"/>
    </source>
</evidence>
<sequence>MAIDSIKCQFNEKNTDIAVIPGRLTSHLQPLDVSLNKSFKAKVHHAYNQ</sequence>
<dbReference type="Proteomes" id="UP000789570">
    <property type="component" value="Unassembled WGS sequence"/>
</dbReference>
<accession>A0A9N9BFJ5</accession>
<dbReference type="GO" id="GO:0003676">
    <property type="term" value="F:nucleic acid binding"/>
    <property type="evidence" value="ECO:0007669"/>
    <property type="project" value="InterPro"/>
</dbReference>
<reference evidence="2" key="1">
    <citation type="submission" date="2021-06" db="EMBL/GenBank/DDBJ databases">
        <authorList>
            <person name="Kallberg Y."/>
            <person name="Tangrot J."/>
            <person name="Rosling A."/>
        </authorList>
    </citation>
    <scope>NUCLEOTIDE SEQUENCE</scope>
    <source>
        <strain evidence="2">UK204</strain>
    </source>
</reference>
<gene>
    <name evidence="2" type="ORF">FCALED_LOCUS6654</name>
</gene>
<comment type="caution">
    <text evidence="2">The sequence shown here is derived from an EMBL/GenBank/DDBJ whole genome shotgun (WGS) entry which is preliminary data.</text>
</comment>
<name>A0A9N9BFJ5_9GLOM</name>
<evidence type="ECO:0000313" key="3">
    <source>
        <dbReference type="Proteomes" id="UP000789570"/>
    </source>
</evidence>
<dbReference type="AlphaFoldDB" id="A0A9N9BFJ5"/>
<dbReference type="EMBL" id="CAJVPQ010001626">
    <property type="protein sequence ID" value="CAG8562111.1"/>
    <property type="molecule type" value="Genomic_DNA"/>
</dbReference>
<protein>
    <submittedName>
        <fullName evidence="2">5916_t:CDS:1</fullName>
    </submittedName>
</protein>
<dbReference type="OrthoDB" id="2425962at2759"/>
<organism evidence="2 3">
    <name type="scientific">Funneliformis caledonium</name>
    <dbReference type="NCBI Taxonomy" id="1117310"/>
    <lineage>
        <taxon>Eukaryota</taxon>
        <taxon>Fungi</taxon>
        <taxon>Fungi incertae sedis</taxon>
        <taxon>Mucoromycota</taxon>
        <taxon>Glomeromycotina</taxon>
        <taxon>Glomeromycetes</taxon>
        <taxon>Glomerales</taxon>
        <taxon>Glomeraceae</taxon>
        <taxon>Funneliformis</taxon>
    </lineage>
</organism>
<keyword evidence="3" id="KW-1185">Reference proteome</keyword>
<feature type="domain" description="DDE-1" evidence="1">
    <location>
        <begin position="5"/>
        <end position="48"/>
    </location>
</feature>